<proteinExistence type="predicted"/>
<organism evidence="1 2">
    <name type="scientific">Equus caballus</name>
    <name type="common">Horse</name>
    <dbReference type="NCBI Taxonomy" id="9796"/>
    <lineage>
        <taxon>Eukaryota</taxon>
        <taxon>Metazoa</taxon>
        <taxon>Chordata</taxon>
        <taxon>Craniata</taxon>
        <taxon>Vertebrata</taxon>
        <taxon>Euteleostomi</taxon>
        <taxon>Mammalia</taxon>
        <taxon>Eutheria</taxon>
        <taxon>Laurasiatheria</taxon>
        <taxon>Perissodactyla</taxon>
        <taxon>Equidae</taxon>
        <taxon>Equus</taxon>
    </lineage>
</organism>
<dbReference type="Proteomes" id="UP000002281">
    <property type="component" value="Chromosome 15"/>
</dbReference>
<dbReference type="Gene3D" id="2.170.270.10">
    <property type="entry name" value="SET domain"/>
    <property type="match status" value="1"/>
</dbReference>
<name>A0A5F5PS24_HORSE</name>
<dbReference type="InterPro" id="IPR046341">
    <property type="entry name" value="SET_dom_sf"/>
</dbReference>
<dbReference type="AlphaFoldDB" id="A0A5F5PS24"/>
<evidence type="ECO:0000313" key="1">
    <source>
        <dbReference type="Ensembl" id="ENSECAP00000051460.2"/>
    </source>
</evidence>
<keyword evidence="2" id="KW-1185">Reference proteome</keyword>
<reference evidence="1" key="3">
    <citation type="submission" date="2025-09" db="UniProtKB">
        <authorList>
            <consortium name="Ensembl"/>
        </authorList>
    </citation>
    <scope>IDENTIFICATION</scope>
    <source>
        <strain evidence="1">Thoroughbred</strain>
    </source>
</reference>
<dbReference type="SUPFAM" id="SSF82199">
    <property type="entry name" value="SET domain"/>
    <property type="match status" value="1"/>
</dbReference>
<dbReference type="VGNC" id="VGNC:23366">
    <property type="gene designation" value="SMYD1"/>
</dbReference>
<evidence type="ECO:0000313" key="2">
    <source>
        <dbReference type="Proteomes" id="UP000002281"/>
    </source>
</evidence>
<accession>A0A5F5PS24</accession>
<reference evidence="1 2" key="1">
    <citation type="journal article" date="2009" name="Science">
        <title>Genome sequence, comparative analysis, and population genetics of the domestic horse.</title>
        <authorList>
            <consortium name="Broad Institute Genome Sequencing Platform"/>
            <consortium name="Broad Institute Whole Genome Assembly Team"/>
            <person name="Wade C.M."/>
            <person name="Giulotto E."/>
            <person name="Sigurdsson S."/>
            <person name="Zoli M."/>
            <person name="Gnerre S."/>
            <person name="Imsland F."/>
            <person name="Lear T.L."/>
            <person name="Adelson D.L."/>
            <person name="Bailey E."/>
            <person name="Bellone R.R."/>
            <person name="Bloecker H."/>
            <person name="Distl O."/>
            <person name="Edgar R.C."/>
            <person name="Garber M."/>
            <person name="Leeb T."/>
            <person name="Mauceli E."/>
            <person name="MacLeod J.N."/>
            <person name="Penedo M.C.T."/>
            <person name="Raison J.M."/>
            <person name="Sharpe T."/>
            <person name="Vogel J."/>
            <person name="Andersson L."/>
            <person name="Antczak D.F."/>
            <person name="Biagi T."/>
            <person name="Binns M.M."/>
            <person name="Chowdhary B.P."/>
            <person name="Coleman S.J."/>
            <person name="Della Valle G."/>
            <person name="Fryc S."/>
            <person name="Guerin G."/>
            <person name="Hasegawa T."/>
            <person name="Hill E.W."/>
            <person name="Jurka J."/>
            <person name="Kiialainen A."/>
            <person name="Lindgren G."/>
            <person name="Liu J."/>
            <person name="Magnani E."/>
            <person name="Mickelson J.R."/>
            <person name="Murray J."/>
            <person name="Nergadze S.G."/>
            <person name="Onofrio R."/>
            <person name="Pedroni S."/>
            <person name="Piras M.F."/>
            <person name="Raudsepp T."/>
            <person name="Rocchi M."/>
            <person name="Roeed K.H."/>
            <person name="Ryder O.A."/>
            <person name="Searle S."/>
            <person name="Skow L."/>
            <person name="Swinburne J.E."/>
            <person name="Syvaenen A.C."/>
            <person name="Tozaki T."/>
            <person name="Valberg S.J."/>
            <person name="Vaudin M."/>
            <person name="White J.R."/>
            <person name="Zody M.C."/>
            <person name="Lander E.S."/>
            <person name="Lindblad-Toh K."/>
        </authorList>
    </citation>
    <scope>NUCLEOTIDE SEQUENCE [LARGE SCALE GENOMIC DNA]</scope>
    <source>
        <strain evidence="1 2">Thoroughbred</strain>
    </source>
</reference>
<dbReference type="Ensembl" id="ENSECAT00000073450.2">
    <property type="protein sequence ID" value="ENSECAP00000051460.2"/>
    <property type="gene ID" value="ENSECAG00000051224.1"/>
</dbReference>
<reference evidence="1" key="2">
    <citation type="submission" date="2025-08" db="UniProtKB">
        <authorList>
            <consortium name="Ensembl"/>
        </authorList>
    </citation>
    <scope>IDENTIFICATION</scope>
    <source>
        <strain evidence="1">Thoroughbred</strain>
    </source>
</reference>
<dbReference type="Bgee" id="ENSECAG00000016683">
    <property type="expression patterns" value="Expressed in muscle tissue and 7 other cell types or tissues"/>
</dbReference>
<evidence type="ECO:0000313" key="3">
    <source>
        <dbReference type="VGNC" id="VGNC:23366"/>
    </source>
</evidence>
<gene>
    <name evidence="3" type="primary">SMYD1</name>
</gene>
<dbReference type="GeneTree" id="ENSGT00940000176184"/>
<protein>
    <submittedName>
        <fullName evidence="1">Uncharacterized protein</fullName>
    </submittedName>
</protein>
<sequence length="75" mass="8460">MTIERMENVEVFNSEGKGRGLKATKEFWAADIIFAERAYSAVVFDRISPMKLECLFTFPASHPGSLYLSSEVILL</sequence>